<dbReference type="Proteomes" id="UP000885744">
    <property type="component" value="Unassembled WGS sequence"/>
</dbReference>
<dbReference type="SUPFAM" id="SSF46785">
    <property type="entry name" value="Winged helix' DNA-binding domain"/>
    <property type="match status" value="1"/>
</dbReference>
<reference evidence="1" key="1">
    <citation type="journal article" date="2020" name="mSystems">
        <title>Genome- and Community-Level Interaction Insights into Carbon Utilization and Element Cycling Functions of Hydrothermarchaeota in Hydrothermal Sediment.</title>
        <authorList>
            <person name="Zhou Z."/>
            <person name="Liu Y."/>
            <person name="Xu W."/>
            <person name="Pan J."/>
            <person name="Luo Z.H."/>
            <person name="Li M."/>
        </authorList>
    </citation>
    <scope>NUCLEOTIDE SEQUENCE [LARGE SCALE GENOMIC DNA]</scope>
    <source>
        <strain evidence="1">HyVt-365</strain>
    </source>
</reference>
<accession>A0A7C1NQ03</accession>
<protein>
    <recommendedName>
        <fullName evidence="2">HTH arsR-type domain-containing protein</fullName>
    </recommendedName>
</protein>
<sequence length="216" mass="24423">MPLVKPGKTIKGTKGSAFGSTSKVDTLKKLFVSQVRVDILKLFLFNAGEKYHVRGITRRVGAEINAVRRELDNLVDVKLLERSPYKNRLIYSMRRDFPHLNEILGMLVKEDGLGRIFVHGRGMGDVKFAFLSIPFLLGRVAEPEDIDLLIIGRVPVRKIGDLVKAEEKRRKQEINYAVLSESEFSELKKRRDPLVLGALLQPKVILTPGAEEYLTL</sequence>
<dbReference type="InterPro" id="IPR036390">
    <property type="entry name" value="WH_DNA-bd_sf"/>
</dbReference>
<gene>
    <name evidence="1" type="ORF">ENI09_00250</name>
</gene>
<dbReference type="EMBL" id="DRHH01000009">
    <property type="protein sequence ID" value="HEB13829.1"/>
    <property type="molecule type" value="Genomic_DNA"/>
</dbReference>
<evidence type="ECO:0000313" key="1">
    <source>
        <dbReference type="EMBL" id="HEB13829.1"/>
    </source>
</evidence>
<comment type="caution">
    <text evidence="1">The sequence shown here is derived from an EMBL/GenBank/DDBJ whole genome shotgun (WGS) entry which is preliminary data.</text>
</comment>
<proteinExistence type="predicted"/>
<dbReference type="AlphaFoldDB" id="A0A7C1NQ03"/>
<evidence type="ECO:0008006" key="2">
    <source>
        <dbReference type="Google" id="ProtNLM"/>
    </source>
</evidence>
<organism evidence="1">
    <name type="scientific">candidate division WWE3 bacterium</name>
    <dbReference type="NCBI Taxonomy" id="2053526"/>
    <lineage>
        <taxon>Bacteria</taxon>
        <taxon>Katanobacteria</taxon>
    </lineage>
</organism>
<name>A0A7C1NQ03_UNCKA</name>